<evidence type="ECO:0000259" key="3">
    <source>
        <dbReference type="Pfam" id="PF19040"/>
    </source>
</evidence>
<feature type="transmembrane region" description="Helical" evidence="1">
    <location>
        <begin position="164"/>
        <end position="181"/>
    </location>
</feature>
<evidence type="ECO:0000313" key="5">
    <source>
        <dbReference type="Proteomes" id="UP000283000"/>
    </source>
</evidence>
<dbReference type="PANTHER" id="PTHR23028">
    <property type="entry name" value="ACETYLTRANSFERASE"/>
    <property type="match status" value="1"/>
</dbReference>
<dbReference type="Pfam" id="PF01757">
    <property type="entry name" value="Acyl_transf_3"/>
    <property type="match status" value="1"/>
</dbReference>
<feature type="transmembrane region" description="Helical" evidence="1">
    <location>
        <begin position="380"/>
        <end position="401"/>
    </location>
</feature>
<organism evidence="4 5">
    <name type="scientific">Brevibacterium aurantiacum</name>
    <dbReference type="NCBI Taxonomy" id="273384"/>
    <lineage>
        <taxon>Bacteria</taxon>
        <taxon>Bacillati</taxon>
        <taxon>Actinomycetota</taxon>
        <taxon>Actinomycetes</taxon>
        <taxon>Micrococcales</taxon>
        <taxon>Brevibacteriaceae</taxon>
        <taxon>Brevibacterium</taxon>
    </lineage>
</organism>
<feature type="transmembrane region" description="Helical" evidence="1">
    <location>
        <begin position="28"/>
        <end position="45"/>
    </location>
</feature>
<dbReference type="PANTHER" id="PTHR23028:SF53">
    <property type="entry name" value="ACYL_TRANSF_3 DOMAIN-CONTAINING PROTEIN"/>
    <property type="match status" value="1"/>
</dbReference>
<feature type="transmembrane region" description="Helical" evidence="1">
    <location>
        <begin position="51"/>
        <end position="72"/>
    </location>
</feature>
<dbReference type="Proteomes" id="UP000283000">
    <property type="component" value="Chromosome"/>
</dbReference>
<evidence type="ECO:0000313" key="4">
    <source>
        <dbReference type="EMBL" id="AZT94505.1"/>
    </source>
</evidence>
<dbReference type="InterPro" id="IPR002656">
    <property type="entry name" value="Acyl_transf_3_dom"/>
</dbReference>
<dbReference type="EMBL" id="CP025330">
    <property type="protein sequence ID" value="AZT94505.1"/>
    <property type="molecule type" value="Genomic_DNA"/>
</dbReference>
<evidence type="ECO:0000259" key="2">
    <source>
        <dbReference type="Pfam" id="PF01757"/>
    </source>
</evidence>
<dbReference type="GO" id="GO:0009103">
    <property type="term" value="P:lipopolysaccharide biosynthetic process"/>
    <property type="evidence" value="ECO:0007669"/>
    <property type="project" value="TreeGrafter"/>
</dbReference>
<dbReference type="AlphaFoldDB" id="A0A3Q9NWX6"/>
<keyword evidence="1" id="KW-0812">Transmembrane</keyword>
<keyword evidence="1" id="KW-0472">Membrane</keyword>
<feature type="domain" description="SGNH" evidence="3">
    <location>
        <begin position="468"/>
        <end position="695"/>
    </location>
</feature>
<keyword evidence="1" id="KW-1133">Transmembrane helix</keyword>
<dbReference type="GO" id="GO:0016020">
    <property type="term" value="C:membrane"/>
    <property type="evidence" value="ECO:0007669"/>
    <property type="project" value="TreeGrafter"/>
</dbReference>
<feature type="transmembrane region" description="Helical" evidence="1">
    <location>
        <begin position="222"/>
        <end position="240"/>
    </location>
</feature>
<protein>
    <submittedName>
        <fullName evidence="4">Acyltransferase</fullName>
    </submittedName>
</protein>
<dbReference type="InterPro" id="IPR043968">
    <property type="entry name" value="SGNH"/>
</dbReference>
<feature type="domain" description="Acyltransferase 3" evidence="2">
    <location>
        <begin position="26"/>
        <end position="359"/>
    </location>
</feature>
<dbReference type="Pfam" id="PF19040">
    <property type="entry name" value="SGNH"/>
    <property type="match status" value="1"/>
</dbReference>
<reference evidence="4 5" key="2">
    <citation type="submission" date="2019-01" db="EMBL/GenBank/DDBJ databases">
        <title>Comparative genomic analysis of Brevibacterium aurantiacum sheds light on its evolution and its adaptation to smear-ripened cheeses.</title>
        <authorList>
            <person name="Moineau S."/>
        </authorList>
    </citation>
    <scope>NUCLEOTIDE SEQUENCE [LARGE SCALE GENOMIC DNA]</scope>
    <source>
        <strain evidence="4 5">SMQ-1417</strain>
    </source>
</reference>
<reference evidence="4 5" key="1">
    <citation type="submission" date="2017-12" db="EMBL/GenBank/DDBJ databases">
        <authorList>
            <person name="Levesque S."/>
        </authorList>
    </citation>
    <scope>NUCLEOTIDE SEQUENCE [LARGE SCALE GENOMIC DNA]</scope>
    <source>
        <strain evidence="4 5">SMQ-1417</strain>
    </source>
</reference>
<keyword evidence="4" id="KW-0808">Transferase</keyword>
<feature type="transmembrane region" description="Helical" evidence="1">
    <location>
        <begin position="247"/>
        <end position="266"/>
    </location>
</feature>
<accession>A0A3Q9NWX6</accession>
<dbReference type="GO" id="GO:0016747">
    <property type="term" value="F:acyltransferase activity, transferring groups other than amino-acyl groups"/>
    <property type="evidence" value="ECO:0007669"/>
    <property type="project" value="InterPro"/>
</dbReference>
<feature type="transmembrane region" description="Helical" evidence="1">
    <location>
        <begin position="188"/>
        <end position="210"/>
    </location>
</feature>
<feature type="transmembrane region" description="Helical" evidence="1">
    <location>
        <begin position="272"/>
        <end position="289"/>
    </location>
</feature>
<sequence>MVQKTDTEAAARPKADSQRSRAGFRADIQGLRALAVGIVLLYHLWPNRFTGGFIGVDVFFVISGFLITSHLIKSPPKNWKDVASFWARRIRRLLPASLLVLFVVGIATYLVAPQSVWVDTGRQIFSAAFYVVNWDFANSSVDYLAADNAPSPVQHFWSLSVEEQFYFIWPVIIGLAFLIGTKAKHSKAVVGFTVVGIFVASLVFSVWYTIAQPAMAYFITPTRMWELATGGLVAVFVIYVRPKRLPFSSLIGWIGFAGIILGTFIIRPDMPFPGYIALLPVVSTALVILADSRGRSSILPLLSLRPIQFLGDISYSVYLWHWPLIVLVPHLSTQVGTTENLGRLDKVAIIRVSLVVAWASTTWVENRFRKTTLLGGQKRTFGFAIVAMVLVGALGLSQMWVSDKIVEQNKDDLQIALDDPDSCLGAASLLRSAKDNPKCEDTDSLLMEPAAANNDKSKAYSDGCWASEPYTDRPECTYGNGKKKVALVGNSHAGHWLPTLERLAEKNDWTITTFLASNCSISTLPQDLGTPEGIKGCQDYSDWVVDRTTSGGFDAVITSERQSTPLNGKSWEETEKQAPEGHKEILQSWTDAKLDVVVVRDTPYPGGADIQVPDCVASHEDDLEQCSGTPKSWHWMDPLAASARSLDSKNLSIIYPEDWFCPEGTCEPVIGGVITYFDTAHITATYAKTLAPQFDYRLRHTGLETFD</sequence>
<dbReference type="InterPro" id="IPR050879">
    <property type="entry name" value="Acyltransferase_3"/>
</dbReference>
<keyword evidence="4" id="KW-0012">Acyltransferase</keyword>
<name>A0A3Q9NWX6_BREAU</name>
<proteinExistence type="predicted"/>
<evidence type="ECO:0000256" key="1">
    <source>
        <dbReference type="SAM" id="Phobius"/>
    </source>
</evidence>
<gene>
    <name evidence="4" type="ORF">CXR23_16255</name>
</gene>
<feature type="transmembrane region" description="Helical" evidence="1">
    <location>
        <begin position="93"/>
        <end position="112"/>
    </location>
</feature>